<name>A0ABS7FE64_9NEIS</name>
<accession>A0ABS7FE64</accession>
<protein>
    <recommendedName>
        <fullName evidence="3">DUF2158 domain-containing protein</fullName>
    </recommendedName>
</protein>
<gene>
    <name evidence="1" type="ORF">KIF53_12070</name>
</gene>
<dbReference type="GeneID" id="89684097"/>
<proteinExistence type="predicted"/>
<reference evidence="1 2" key="1">
    <citation type="submission" date="2021-05" db="EMBL/GenBank/DDBJ databases">
        <title>Draft Whole Genome Sequencing Of Biosensor Chromobacterium violaceum Strain CV026 Reveals A Regulatory RNA In Chromobacterium violaceum Phenotype Regulatory Network.</title>
        <authorList>
            <person name="Hong K.W."/>
            <person name="Chan K.G."/>
            <person name="Chang C.-Y."/>
        </authorList>
    </citation>
    <scope>NUCLEOTIDE SEQUENCE [LARGE SCALE GENOMIC DNA]</scope>
    <source>
        <strain evidence="1 2">ATCC 31532</strain>
    </source>
</reference>
<dbReference type="EMBL" id="JAHDTB010000009">
    <property type="protein sequence ID" value="MBW8288364.1"/>
    <property type="molecule type" value="Genomic_DNA"/>
</dbReference>
<evidence type="ECO:0000313" key="1">
    <source>
        <dbReference type="EMBL" id="MBW8288364.1"/>
    </source>
</evidence>
<evidence type="ECO:0008006" key="3">
    <source>
        <dbReference type="Google" id="ProtNLM"/>
    </source>
</evidence>
<comment type="caution">
    <text evidence="1">The sequence shown here is derived from an EMBL/GenBank/DDBJ whole genome shotgun (WGS) entry which is preliminary data.</text>
</comment>
<keyword evidence="2" id="KW-1185">Reference proteome</keyword>
<dbReference type="Proteomes" id="UP000711178">
    <property type="component" value="Unassembled WGS sequence"/>
</dbReference>
<evidence type="ECO:0000313" key="2">
    <source>
        <dbReference type="Proteomes" id="UP000711178"/>
    </source>
</evidence>
<organism evidence="1 2">
    <name type="scientific">Chromobacterium subtsugae</name>
    <dbReference type="NCBI Taxonomy" id="251747"/>
    <lineage>
        <taxon>Bacteria</taxon>
        <taxon>Pseudomonadati</taxon>
        <taxon>Pseudomonadota</taxon>
        <taxon>Betaproteobacteria</taxon>
        <taxon>Neisseriales</taxon>
        <taxon>Chromobacteriaceae</taxon>
        <taxon>Chromobacterium</taxon>
    </lineage>
</organism>
<dbReference type="RefSeq" id="WP_146008385.1">
    <property type="nucleotide sequence ID" value="NZ_CP142381.1"/>
</dbReference>
<sequence length="78" mass="8771">MTNLSIGMTLQVIEIDQSKIVCADWLNERGPCKGDVVLVENVSDMDGEKTIRLLCEPRVGFLEWRIDVCESGLQFEAI</sequence>